<dbReference type="AlphaFoldDB" id="A0A8R7QA41"/>
<proteinExistence type="predicted"/>
<feature type="compositionally biased region" description="Pro residues" evidence="1">
    <location>
        <begin position="40"/>
        <end position="55"/>
    </location>
</feature>
<dbReference type="Gramene" id="TuG1812G0400003675.01.T03">
    <property type="protein sequence ID" value="TuG1812G0400003675.01.T03"/>
    <property type="gene ID" value="TuG1812G0400003675.01"/>
</dbReference>
<sequence length="231" mass="25201">FILLSHLHLRLRRHDQEPSPSLAHSAVHRRRAAPLRRPSPEPPPPASTRPPPLPPLRSVSPPLTRRRGLLLSFPGRFLPVPRLHPQLSGSLRRQASQQPAARHGGKPAAARRFRSPLRPRRLRQQHPPKGINILCQLELVAVLLLVVLSPLLLDCRGVKIHLAGCGEGFADSDPGVPSGMAGSSLWVVRLASLLAVGFVVGSVKASPGDAHPQYRSTGAKTRIVKHKKLHD</sequence>
<keyword evidence="3" id="KW-1185">Reference proteome</keyword>
<feature type="compositionally biased region" description="Polar residues" evidence="1">
    <location>
        <begin position="88"/>
        <end position="99"/>
    </location>
</feature>
<reference evidence="2" key="3">
    <citation type="submission" date="2022-06" db="UniProtKB">
        <authorList>
            <consortium name="EnsemblPlants"/>
        </authorList>
    </citation>
    <scope>IDENTIFICATION</scope>
</reference>
<feature type="compositionally biased region" description="Basic residues" evidence="1">
    <location>
        <begin position="103"/>
        <end position="124"/>
    </location>
</feature>
<accession>A0A8R7QA41</accession>
<feature type="region of interest" description="Disordered" evidence="1">
    <location>
        <begin position="88"/>
        <end position="124"/>
    </location>
</feature>
<dbReference type="EnsemblPlants" id="TuG1812G0400003675.01.T03">
    <property type="protein sequence ID" value="TuG1812G0400003675.01.T03"/>
    <property type="gene ID" value="TuG1812G0400003675.01"/>
</dbReference>
<evidence type="ECO:0000313" key="3">
    <source>
        <dbReference type="Proteomes" id="UP000015106"/>
    </source>
</evidence>
<reference evidence="2" key="2">
    <citation type="submission" date="2018-03" db="EMBL/GenBank/DDBJ databases">
        <title>The Triticum urartu genome reveals the dynamic nature of wheat genome evolution.</title>
        <authorList>
            <person name="Ling H."/>
            <person name="Ma B."/>
            <person name="Shi X."/>
            <person name="Liu H."/>
            <person name="Dong L."/>
            <person name="Sun H."/>
            <person name="Cao Y."/>
            <person name="Gao Q."/>
            <person name="Zheng S."/>
            <person name="Li Y."/>
            <person name="Yu Y."/>
            <person name="Du H."/>
            <person name="Qi M."/>
            <person name="Li Y."/>
            <person name="Yu H."/>
            <person name="Cui Y."/>
            <person name="Wang N."/>
            <person name="Chen C."/>
            <person name="Wu H."/>
            <person name="Zhao Y."/>
            <person name="Zhang J."/>
            <person name="Li Y."/>
            <person name="Zhou W."/>
            <person name="Zhang B."/>
            <person name="Hu W."/>
            <person name="Eijk M."/>
            <person name="Tang J."/>
            <person name="Witsenboer H."/>
            <person name="Zhao S."/>
            <person name="Li Z."/>
            <person name="Zhang A."/>
            <person name="Wang D."/>
            <person name="Liang C."/>
        </authorList>
    </citation>
    <scope>NUCLEOTIDE SEQUENCE [LARGE SCALE GENOMIC DNA]</scope>
    <source>
        <strain evidence="2">cv. G1812</strain>
    </source>
</reference>
<feature type="region of interest" description="Disordered" evidence="1">
    <location>
        <begin position="15"/>
        <end position="61"/>
    </location>
</feature>
<organism evidence="2 3">
    <name type="scientific">Triticum urartu</name>
    <name type="common">Red wild einkorn</name>
    <name type="synonym">Crithodium urartu</name>
    <dbReference type="NCBI Taxonomy" id="4572"/>
    <lineage>
        <taxon>Eukaryota</taxon>
        <taxon>Viridiplantae</taxon>
        <taxon>Streptophyta</taxon>
        <taxon>Embryophyta</taxon>
        <taxon>Tracheophyta</taxon>
        <taxon>Spermatophyta</taxon>
        <taxon>Magnoliopsida</taxon>
        <taxon>Liliopsida</taxon>
        <taxon>Poales</taxon>
        <taxon>Poaceae</taxon>
        <taxon>BOP clade</taxon>
        <taxon>Pooideae</taxon>
        <taxon>Triticodae</taxon>
        <taxon>Triticeae</taxon>
        <taxon>Triticinae</taxon>
        <taxon>Triticum</taxon>
    </lineage>
</organism>
<protein>
    <submittedName>
        <fullName evidence="2">Uncharacterized protein</fullName>
    </submittedName>
</protein>
<reference evidence="3" key="1">
    <citation type="journal article" date="2013" name="Nature">
        <title>Draft genome of the wheat A-genome progenitor Triticum urartu.</title>
        <authorList>
            <person name="Ling H.Q."/>
            <person name="Zhao S."/>
            <person name="Liu D."/>
            <person name="Wang J."/>
            <person name="Sun H."/>
            <person name="Zhang C."/>
            <person name="Fan H."/>
            <person name="Li D."/>
            <person name="Dong L."/>
            <person name="Tao Y."/>
            <person name="Gao C."/>
            <person name="Wu H."/>
            <person name="Li Y."/>
            <person name="Cui Y."/>
            <person name="Guo X."/>
            <person name="Zheng S."/>
            <person name="Wang B."/>
            <person name="Yu K."/>
            <person name="Liang Q."/>
            <person name="Yang W."/>
            <person name="Lou X."/>
            <person name="Chen J."/>
            <person name="Feng M."/>
            <person name="Jian J."/>
            <person name="Zhang X."/>
            <person name="Luo G."/>
            <person name="Jiang Y."/>
            <person name="Liu J."/>
            <person name="Wang Z."/>
            <person name="Sha Y."/>
            <person name="Zhang B."/>
            <person name="Wu H."/>
            <person name="Tang D."/>
            <person name="Shen Q."/>
            <person name="Xue P."/>
            <person name="Zou S."/>
            <person name="Wang X."/>
            <person name="Liu X."/>
            <person name="Wang F."/>
            <person name="Yang Y."/>
            <person name="An X."/>
            <person name="Dong Z."/>
            <person name="Zhang K."/>
            <person name="Zhang X."/>
            <person name="Luo M.C."/>
            <person name="Dvorak J."/>
            <person name="Tong Y."/>
            <person name="Wang J."/>
            <person name="Yang H."/>
            <person name="Li Z."/>
            <person name="Wang D."/>
            <person name="Zhang A."/>
            <person name="Wang J."/>
        </authorList>
    </citation>
    <scope>NUCLEOTIDE SEQUENCE</scope>
    <source>
        <strain evidence="3">cv. G1812</strain>
    </source>
</reference>
<gene>
    <name evidence="2" type="primary">LOC125553064</name>
</gene>
<name>A0A8R7QA41_TRIUA</name>
<dbReference type="Proteomes" id="UP000015106">
    <property type="component" value="Chromosome 4"/>
</dbReference>
<evidence type="ECO:0000313" key="2">
    <source>
        <dbReference type="EnsemblPlants" id="TuG1812G0400003675.01.T03"/>
    </source>
</evidence>
<evidence type="ECO:0000256" key="1">
    <source>
        <dbReference type="SAM" id="MobiDB-lite"/>
    </source>
</evidence>